<keyword evidence="2" id="KW-1185">Reference proteome</keyword>
<dbReference type="SUPFAM" id="SSF52047">
    <property type="entry name" value="RNI-like"/>
    <property type="match status" value="1"/>
</dbReference>
<dbReference type="AlphaFoldDB" id="A0A4Y7TFH5"/>
<protein>
    <recommendedName>
        <fullName evidence="3">F-box domain-containing protein</fullName>
    </recommendedName>
</protein>
<organism evidence="1 2">
    <name type="scientific">Coprinellus micaceus</name>
    <name type="common">Glistening ink-cap mushroom</name>
    <name type="synonym">Coprinus micaceus</name>
    <dbReference type="NCBI Taxonomy" id="71717"/>
    <lineage>
        <taxon>Eukaryota</taxon>
        <taxon>Fungi</taxon>
        <taxon>Dikarya</taxon>
        <taxon>Basidiomycota</taxon>
        <taxon>Agaricomycotina</taxon>
        <taxon>Agaricomycetes</taxon>
        <taxon>Agaricomycetidae</taxon>
        <taxon>Agaricales</taxon>
        <taxon>Agaricineae</taxon>
        <taxon>Psathyrellaceae</taxon>
        <taxon>Coprinellus</taxon>
    </lineage>
</organism>
<name>A0A4Y7TFH5_COPMI</name>
<dbReference type="InterPro" id="IPR032675">
    <property type="entry name" value="LRR_dom_sf"/>
</dbReference>
<dbReference type="Gene3D" id="3.80.10.10">
    <property type="entry name" value="Ribonuclease Inhibitor"/>
    <property type="match status" value="1"/>
</dbReference>
<proteinExistence type="predicted"/>
<reference evidence="1 2" key="1">
    <citation type="journal article" date="2019" name="Nat. Ecol. Evol.">
        <title>Megaphylogeny resolves global patterns of mushroom evolution.</title>
        <authorList>
            <person name="Varga T."/>
            <person name="Krizsan K."/>
            <person name="Foldi C."/>
            <person name="Dima B."/>
            <person name="Sanchez-Garcia M."/>
            <person name="Sanchez-Ramirez S."/>
            <person name="Szollosi G.J."/>
            <person name="Szarkandi J.G."/>
            <person name="Papp V."/>
            <person name="Albert L."/>
            <person name="Andreopoulos W."/>
            <person name="Angelini C."/>
            <person name="Antonin V."/>
            <person name="Barry K.W."/>
            <person name="Bougher N.L."/>
            <person name="Buchanan P."/>
            <person name="Buyck B."/>
            <person name="Bense V."/>
            <person name="Catcheside P."/>
            <person name="Chovatia M."/>
            <person name="Cooper J."/>
            <person name="Damon W."/>
            <person name="Desjardin D."/>
            <person name="Finy P."/>
            <person name="Geml J."/>
            <person name="Haridas S."/>
            <person name="Hughes K."/>
            <person name="Justo A."/>
            <person name="Karasinski D."/>
            <person name="Kautmanova I."/>
            <person name="Kiss B."/>
            <person name="Kocsube S."/>
            <person name="Kotiranta H."/>
            <person name="LaButti K.M."/>
            <person name="Lechner B.E."/>
            <person name="Liimatainen K."/>
            <person name="Lipzen A."/>
            <person name="Lukacs Z."/>
            <person name="Mihaltcheva S."/>
            <person name="Morgado L.N."/>
            <person name="Niskanen T."/>
            <person name="Noordeloos M.E."/>
            <person name="Ohm R.A."/>
            <person name="Ortiz-Santana B."/>
            <person name="Ovrebo C."/>
            <person name="Racz N."/>
            <person name="Riley R."/>
            <person name="Savchenko A."/>
            <person name="Shiryaev A."/>
            <person name="Soop K."/>
            <person name="Spirin V."/>
            <person name="Szebenyi C."/>
            <person name="Tomsovsky M."/>
            <person name="Tulloss R.E."/>
            <person name="Uehling J."/>
            <person name="Grigoriev I.V."/>
            <person name="Vagvolgyi C."/>
            <person name="Papp T."/>
            <person name="Martin F.M."/>
            <person name="Miettinen O."/>
            <person name="Hibbett D.S."/>
            <person name="Nagy L.G."/>
        </authorList>
    </citation>
    <scope>NUCLEOTIDE SEQUENCE [LARGE SCALE GENOMIC DNA]</scope>
    <source>
        <strain evidence="1 2">FP101781</strain>
    </source>
</reference>
<evidence type="ECO:0008006" key="3">
    <source>
        <dbReference type="Google" id="ProtNLM"/>
    </source>
</evidence>
<accession>A0A4Y7TFH5</accession>
<dbReference type="Proteomes" id="UP000298030">
    <property type="component" value="Unassembled WGS sequence"/>
</dbReference>
<sequence>MTEETQNSPQPQLLAPDVIDNGVPESRACDRVLNTLELTSNIFKFLKEATYAEYGIVSTKDGVPTFPPSWTQFFARLALVNRTFFHESIGVLWEQMNSAAPFFELLLPADRDGDGKLYEPLGYAVNTITAEHCRRFTEYASRTRVLALHRPRLGDMNTSWLMHLAMSKLRPDPLFPALRHLILTSTDGLSIMIAISSAPHAKLVTINLDSKSNEKDDEVVAAVTASICGVASRLTELRVHHPTIDESHFFLGNISRSPSITSLEVTIPCLSQHSDFRSLARCHPLKKLVMKQALPHRDNSARATDRWPTSLKLQEHTSQAPRLPHLESLRVCSNALTHLLLAQKLPLQSLASLQLEIKLDAFDDQLILVPHALTIHSTRNTSLKSLEVVCPGARSIPPEAVASRRGDWQYINFTQLWTGLKGLQSLTTLKIVDVPFLCADVLDRLLDVLCALPQMETAVLCPRRLTDLAADELTLPSMRRLEDVSRHNPNLARLEVAMDFDAIPEIPRNYLSDHRLQILRLLCIPEMVLTLNDFSNDELLSLGRYIDRLFPKLESLTDGWKKGSNPWKMWDYMESVVLSFQDLRAQAAADLQAVTETRMQAVGSSS</sequence>
<dbReference type="OrthoDB" id="2922650at2759"/>
<dbReference type="STRING" id="71717.A0A4Y7TFH5"/>
<dbReference type="EMBL" id="QPFP01000014">
    <property type="protein sequence ID" value="TEB32935.1"/>
    <property type="molecule type" value="Genomic_DNA"/>
</dbReference>
<gene>
    <name evidence="1" type="ORF">FA13DRAFT_1790600</name>
</gene>
<comment type="caution">
    <text evidence="1">The sequence shown here is derived from an EMBL/GenBank/DDBJ whole genome shotgun (WGS) entry which is preliminary data.</text>
</comment>
<evidence type="ECO:0000313" key="2">
    <source>
        <dbReference type="Proteomes" id="UP000298030"/>
    </source>
</evidence>
<evidence type="ECO:0000313" key="1">
    <source>
        <dbReference type="EMBL" id="TEB32935.1"/>
    </source>
</evidence>